<feature type="domain" description="Phage head morphogenesis" evidence="1">
    <location>
        <begin position="57"/>
        <end position="169"/>
    </location>
</feature>
<evidence type="ECO:0000259" key="1">
    <source>
        <dbReference type="Pfam" id="PF04233"/>
    </source>
</evidence>
<dbReference type="NCBIfam" id="TIGR01641">
    <property type="entry name" value="phageSPP1_gp7"/>
    <property type="match status" value="1"/>
</dbReference>
<dbReference type="Pfam" id="PF04233">
    <property type="entry name" value="Phage_Mu_F"/>
    <property type="match status" value="1"/>
</dbReference>
<keyword evidence="3" id="KW-1185">Reference proteome</keyword>
<gene>
    <name evidence="2" type="ORF">J0A66_05780</name>
</gene>
<dbReference type="AlphaFoldDB" id="A0A939IQM4"/>
<dbReference type="EMBL" id="JAFKCV010000003">
    <property type="protein sequence ID" value="MBN7824732.1"/>
    <property type="molecule type" value="Genomic_DNA"/>
</dbReference>
<dbReference type="Proteomes" id="UP000664654">
    <property type="component" value="Unassembled WGS sequence"/>
</dbReference>
<protein>
    <submittedName>
        <fullName evidence="2">Minor capsid protein</fullName>
    </submittedName>
</protein>
<organism evidence="2 3">
    <name type="scientific">Bowmanella dokdonensis</name>
    <dbReference type="NCBI Taxonomy" id="751969"/>
    <lineage>
        <taxon>Bacteria</taxon>
        <taxon>Pseudomonadati</taxon>
        <taxon>Pseudomonadota</taxon>
        <taxon>Gammaproteobacteria</taxon>
        <taxon>Alteromonadales</taxon>
        <taxon>Alteromonadaceae</taxon>
        <taxon>Bowmanella</taxon>
    </lineage>
</organism>
<name>A0A939IQM4_9ALTE</name>
<accession>A0A939IQM4</accession>
<evidence type="ECO:0000313" key="3">
    <source>
        <dbReference type="Proteomes" id="UP000664654"/>
    </source>
</evidence>
<evidence type="ECO:0000313" key="2">
    <source>
        <dbReference type="EMBL" id="MBN7824732.1"/>
    </source>
</evidence>
<sequence length="420" mass="47720">MPEVSVGRMPFNEAIDYFQKKLLIPSRQWTDMVGPIHAKGFTVAGATSLSLLQDLYSTVQDSILDGTTLTEFRKRFDDIVSRHGWSYKGKRGWRTRVIFQVNKRSAYMAGRWEQIWRLKDIRPFLQYLTVGDERVRQSHRPWHGIILPVDHPFWRTHYPPNDWLCRCNARSRSKDDIEEEGLKVSNMAEPTPTSYADPDTGEVVKKYKGVGIGWDYNVGQAWLAPEAIFGQQLMEIPADLRKEALKWMDTDVYDRPFKRLVNKVGTQVAKGQRPAAGHAQTAGYLASEVIEFLQSKGKGPASTVIVAKDSDIAHWLRDTKAARNQMVPISVASSLPGIVRTPDAVLYEKANGRLLFVRRLSDGRYAKFVVAIGLKGKIQHNKSRFNETLNLVKTAGIVAAYNLLQKEYELIFGEIVREAR</sequence>
<comment type="caution">
    <text evidence="2">The sequence shown here is derived from an EMBL/GenBank/DDBJ whole genome shotgun (WGS) entry which is preliminary data.</text>
</comment>
<proteinExistence type="predicted"/>
<reference evidence="2" key="1">
    <citation type="submission" date="2021-03" db="EMBL/GenBank/DDBJ databases">
        <title>novel species isolated from a fishpond in China.</title>
        <authorList>
            <person name="Lu H."/>
            <person name="Cai Z."/>
        </authorList>
    </citation>
    <scope>NUCLEOTIDE SEQUENCE</scope>
    <source>
        <strain evidence="2">JCM 30855</strain>
    </source>
</reference>
<dbReference type="InterPro" id="IPR006528">
    <property type="entry name" value="Phage_head_morphogenesis_dom"/>
</dbReference>
<dbReference type="RefSeq" id="WP_206572855.1">
    <property type="nucleotide sequence ID" value="NZ_JAFKCV010000003.1"/>
</dbReference>